<dbReference type="Proteomes" id="UP000011083">
    <property type="component" value="Unassembled WGS sequence"/>
</dbReference>
<dbReference type="PANTHER" id="PTHR11566">
    <property type="entry name" value="DYNAMIN"/>
    <property type="match status" value="1"/>
</dbReference>
<dbReference type="OrthoDB" id="5061070at2759"/>
<dbReference type="GO" id="GO:0016020">
    <property type="term" value="C:membrane"/>
    <property type="evidence" value="ECO:0007669"/>
    <property type="project" value="TreeGrafter"/>
</dbReference>
<gene>
    <name evidence="3" type="ORF">ACA1_138980</name>
</gene>
<keyword evidence="4" id="KW-1185">Reference proteome</keyword>
<dbReference type="Pfam" id="PF00350">
    <property type="entry name" value="Dynamin_N"/>
    <property type="match status" value="1"/>
</dbReference>
<dbReference type="GO" id="GO:0005737">
    <property type="term" value="C:cytoplasm"/>
    <property type="evidence" value="ECO:0007669"/>
    <property type="project" value="TreeGrafter"/>
</dbReference>
<evidence type="ECO:0000313" key="3">
    <source>
        <dbReference type="EMBL" id="ELR14211.1"/>
    </source>
</evidence>
<dbReference type="InterPro" id="IPR045063">
    <property type="entry name" value="Dynamin_N"/>
</dbReference>
<dbReference type="GO" id="GO:0005525">
    <property type="term" value="F:GTP binding"/>
    <property type="evidence" value="ECO:0007669"/>
    <property type="project" value="InterPro"/>
</dbReference>
<dbReference type="RefSeq" id="XP_004336224.1">
    <property type="nucleotide sequence ID" value="XM_004336176.1"/>
</dbReference>
<dbReference type="GO" id="GO:0008017">
    <property type="term" value="F:microtubule binding"/>
    <property type="evidence" value="ECO:0007669"/>
    <property type="project" value="TreeGrafter"/>
</dbReference>
<dbReference type="InterPro" id="IPR027417">
    <property type="entry name" value="P-loop_NTPase"/>
</dbReference>
<sequence>MFKNRKEKDTKKGRKEDVPGGRSSDYDTEKRKSHEQKKPADSEEAREVEPDSEEERKRREEERKKREEEDRKRKREEEKRKEEAKQKREEERRKKKELADRKKQEEERRRAEEAEDDDGEVQELEAIPYESTGGVGYKEMYKHFPYTDHPEVFASYDKLQTFARELNTQVAAPEIVVIGHQGHGKSSIIEGILGHHVTFTGYGATKRPLFLNLINNPKCDRPRVTLKRDPLLKGPEYDHDVVVALSDLPEELQKRNKLNKLSEEPVFLQYEYRYCSNLTLIDTPGLLKEEDADATGEVQAMINNLVKHPDRFILCVEEAKDWDKLDMMDFIKKFDPEFSRTTFVYTKLHFHLQRFTSARYLQGTIPDAHCFFTTMLPSRVRARYADPEKFQEKIYQCTRRDIKALEQLQYDRRHESNIGAVQLRQYLLNLAWKRYQDDIPQILKRLRANKAENELRLRKVQAQLEGLNSVKLRSIASDYVVNFLQAVDKLLAGTSEGNPAVNGQTLDEEKQHLGDGDWVDSHNKLIKVESEDWGIPYWESRLYGGQQFERLLAEFKAVADHQKLPEVSMDDIATAAGINKLNNIPNYAWAASDLAQQSAREELAPLIDQAVKRATYILRRLPDIVDKMLDARRRGRLEGGWAPAAGSVDVNNIDMYPFFTYHVKDLYNKFVERTATALASKAMDEFYGTRTIFWEYTEYADTKLPMDRSDADETRRAVDSLAKELFTRLRERITKNVLLKFYNFLLVPMQAELWTEIQGAVTTLSDDQLEQIFEVAATKNKLKEDEKALSRGIEAYATQEVHFIKSATQFSHPIYVLSQGNQ</sequence>
<dbReference type="VEuPathDB" id="AmoebaDB:ACA1_138980"/>
<dbReference type="InterPro" id="IPR001401">
    <property type="entry name" value="Dynamin_GTPase"/>
</dbReference>
<feature type="compositionally biased region" description="Basic and acidic residues" evidence="1">
    <location>
        <begin position="1"/>
        <end position="112"/>
    </location>
</feature>
<protein>
    <submittedName>
        <fullName evidence="3">Dynamin family protein</fullName>
    </submittedName>
</protein>
<evidence type="ECO:0000256" key="1">
    <source>
        <dbReference type="SAM" id="MobiDB-lite"/>
    </source>
</evidence>
<dbReference type="GO" id="GO:0005874">
    <property type="term" value="C:microtubule"/>
    <property type="evidence" value="ECO:0007669"/>
    <property type="project" value="TreeGrafter"/>
</dbReference>
<dbReference type="SUPFAM" id="SSF52540">
    <property type="entry name" value="P-loop containing nucleoside triphosphate hydrolases"/>
    <property type="match status" value="1"/>
</dbReference>
<dbReference type="InterPro" id="IPR030381">
    <property type="entry name" value="G_DYNAMIN_dom"/>
</dbReference>
<dbReference type="PROSITE" id="PS51718">
    <property type="entry name" value="G_DYNAMIN_2"/>
    <property type="match status" value="1"/>
</dbReference>
<dbReference type="SMART" id="SM00053">
    <property type="entry name" value="DYNc"/>
    <property type="match status" value="1"/>
</dbReference>
<dbReference type="PANTHER" id="PTHR11566:SF40">
    <property type="entry name" value="DYNAMIN-LIKE PROTEIN A"/>
    <property type="match status" value="1"/>
</dbReference>
<name>L8GQ16_ACACF</name>
<dbReference type="Gene3D" id="3.40.50.300">
    <property type="entry name" value="P-loop containing nucleotide triphosphate hydrolases"/>
    <property type="match status" value="1"/>
</dbReference>
<dbReference type="AlphaFoldDB" id="L8GQ16"/>
<dbReference type="InterPro" id="IPR022812">
    <property type="entry name" value="Dynamin"/>
</dbReference>
<dbReference type="KEGG" id="acan:ACA1_138980"/>
<evidence type="ECO:0000313" key="4">
    <source>
        <dbReference type="Proteomes" id="UP000011083"/>
    </source>
</evidence>
<reference evidence="3 4" key="1">
    <citation type="journal article" date="2013" name="Genome Biol.">
        <title>Genome of Acanthamoeba castellanii highlights extensive lateral gene transfer and early evolution of tyrosine kinase signaling.</title>
        <authorList>
            <person name="Clarke M."/>
            <person name="Lohan A.J."/>
            <person name="Liu B."/>
            <person name="Lagkouvardos I."/>
            <person name="Roy S."/>
            <person name="Zafar N."/>
            <person name="Bertelli C."/>
            <person name="Schilde C."/>
            <person name="Kianianmomeni A."/>
            <person name="Burglin T.R."/>
            <person name="Frech C."/>
            <person name="Turcotte B."/>
            <person name="Kopec K.O."/>
            <person name="Synnott J.M."/>
            <person name="Choo C."/>
            <person name="Paponov I."/>
            <person name="Finkler A."/>
            <person name="Soon Heng Tan C."/>
            <person name="Hutchins A.P."/>
            <person name="Weinmeier T."/>
            <person name="Rattei T."/>
            <person name="Chu J.S."/>
            <person name="Gimenez G."/>
            <person name="Irimia M."/>
            <person name="Rigden D.J."/>
            <person name="Fitzpatrick D.A."/>
            <person name="Lorenzo-Morales J."/>
            <person name="Bateman A."/>
            <person name="Chiu C.H."/>
            <person name="Tang P."/>
            <person name="Hegemann P."/>
            <person name="Fromm H."/>
            <person name="Raoult D."/>
            <person name="Greub G."/>
            <person name="Miranda-Saavedra D."/>
            <person name="Chen N."/>
            <person name="Nash P."/>
            <person name="Ginger M.L."/>
            <person name="Horn M."/>
            <person name="Schaap P."/>
            <person name="Caler L."/>
            <person name="Loftus B."/>
        </authorList>
    </citation>
    <scope>NUCLEOTIDE SEQUENCE [LARGE SCALE GENOMIC DNA]</scope>
    <source>
        <strain evidence="3 4">Neff</strain>
    </source>
</reference>
<proteinExistence type="predicted"/>
<dbReference type="STRING" id="1257118.L8GQ16"/>
<organism evidence="3 4">
    <name type="scientific">Acanthamoeba castellanii (strain ATCC 30010 / Neff)</name>
    <dbReference type="NCBI Taxonomy" id="1257118"/>
    <lineage>
        <taxon>Eukaryota</taxon>
        <taxon>Amoebozoa</taxon>
        <taxon>Discosea</taxon>
        <taxon>Longamoebia</taxon>
        <taxon>Centramoebida</taxon>
        <taxon>Acanthamoebidae</taxon>
        <taxon>Acanthamoeba</taxon>
    </lineage>
</organism>
<feature type="compositionally biased region" description="Acidic residues" evidence="1">
    <location>
        <begin position="113"/>
        <end position="123"/>
    </location>
</feature>
<feature type="domain" description="Dynamin-type G" evidence="2">
    <location>
        <begin position="169"/>
        <end position="440"/>
    </location>
</feature>
<feature type="region of interest" description="Disordered" evidence="1">
    <location>
        <begin position="1"/>
        <end position="123"/>
    </location>
</feature>
<dbReference type="PRINTS" id="PR00195">
    <property type="entry name" value="DYNAMIN"/>
</dbReference>
<accession>L8GQ16</accession>
<dbReference type="GO" id="GO:0003924">
    <property type="term" value="F:GTPase activity"/>
    <property type="evidence" value="ECO:0007669"/>
    <property type="project" value="InterPro"/>
</dbReference>
<dbReference type="GeneID" id="14914807"/>
<evidence type="ECO:0000259" key="2">
    <source>
        <dbReference type="PROSITE" id="PS51718"/>
    </source>
</evidence>
<dbReference type="EMBL" id="KB008066">
    <property type="protein sequence ID" value="ELR14211.1"/>
    <property type="molecule type" value="Genomic_DNA"/>
</dbReference>
<dbReference type="OMA" id="IAINMKY"/>